<evidence type="ECO:0000313" key="1">
    <source>
        <dbReference type="EMBL" id="CAK1554480.1"/>
    </source>
</evidence>
<protein>
    <submittedName>
        <fullName evidence="1">Uncharacterized protein</fullName>
    </submittedName>
</protein>
<name>A0AAV1JY67_9NEOP</name>
<reference evidence="1 2" key="1">
    <citation type="submission" date="2023-11" db="EMBL/GenBank/DDBJ databases">
        <authorList>
            <person name="Okamura Y."/>
        </authorList>
    </citation>
    <scope>NUCLEOTIDE SEQUENCE [LARGE SCALE GENOMIC DNA]</scope>
</reference>
<dbReference type="Proteomes" id="UP001497472">
    <property type="component" value="Unassembled WGS sequence"/>
</dbReference>
<proteinExistence type="predicted"/>
<accession>A0AAV1JY67</accession>
<gene>
    <name evidence="1" type="ORF">LNINA_LOCUS13394</name>
</gene>
<dbReference type="EMBL" id="CAVLEF010000278">
    <property type="protein sequence ID" value="CAK1554480.1"/>
    <property type="molecule type" value="Genomic_DNA"/>
</dbReference>
<sequence>MPPKKKPKTKEEIKEQKQTAERLRYQRLKNYPEKREQLKVKERRNYQIKKEKDIKKRWVKSYRAVAEIPGDIYSRWLQPALPEILFKRIAAR</sequence>
<dbReference type="AlphaFoldDB" id="A0AAV1JY67"/>
<keyword evidence="2" id="KW-1185">Reference proteome</keyword>
<comment type="caution">
    <text evidence="1">The sequence shown here is derived from an EMBL/GenBank/DDBJ whole genome shotgun (WGS) entry which is preliminary data.</text>
</comment>
<evidence type="ECO:0000313" key="2">
    <source>
        <dbReference type="Proteomes" id="UP001497472"/>
    </source>
</evidence>
<organism evidence="1 2">
    <name type="scientific">Leptosia nina</name>
    <dbReference type="NCBI Taxonomy" id="320188"/>
    <lineage>
        <taxon>Eukaryota</taxon>
        <taxon>Metazoa</taxon>
        <taxon>Ecdysozoa</taxon>
        <taxon>Arthropoda</taxon>
        <taxon>Hexapoda</taxon>
        <taxon>Insecta</taxon>
        <taxon>Pterygota</taxon>
        <taxon>Neoptera</taxon>
        <taxon>Endopterygota</taxon>
        <taxon>Lepidoptera</taxon>
        <taxon>Glossata</taxon>
        <taxon>Ditrysia</taxon>
        <taxon>Papilionoidea</taxon>
        <taxon>Pieridae</taxon>
        <taxon>Pierinae</taxon>
        <taxon>Leptosia</taxon>
    </lineage>
</organism>